<feature type="domain" description="BPL/LPL catalytic" evidence="2">
    <location>
        <begin position="8"/>
        <end position="201"/>
    </location>
</feature>
<evidence type="ECO:0000313" key="4">
    <source>
        <dbReference type="Proteomes" id="UP000589520"/>
    </source>
</evidence>
<dbReference type="PANTHER" id="PTHR12835">
    <property type="entry name" value="BIOTIN PROTEIN LIGASE"/>
    <property type="match status" value="1"/>
</dbReference>
<dbReference type="RefSeq" id="WP_179489158.1">
    <property type="nucleotide sequence ID" value="NZ_JACCCW010000001.1"/>
</dbReference>
<dbReference type="GO" id="GO:0005737">
    <property type="term" value="C:cytoplasm"/>
    <property type="evidence" value="ECO:0007669"/>
    <property type="project" value="TreeGrafter"/>
</dbReference>
<dbReference type="PROSITE" id="PS51733">
    <property type="entry name" value="BPL_LPL_CATALYTIC"/>
    <property type="match status" value="1"/>
</dbReference>
<dbReference type="SUPFAM" id="SSF55681">
    <property type="entry name" value="Class II aaRS and biotin synthetases"/>
    <property type="match status" value="1"/>
</dbReference>
<dbReference type="AlphaFoldDB" id="A0A7Y9TSM1"/>
<protein>
    <submittedName>
        <fullName evidence="3">BirA family biotin operon repressor/biotin-[acetyl-CoA-carboxylase] ligase</fullName>
        <ecNumber evidence="3">6.3.4.15</ecNumber>
    </submittedName>
</protein>
<organism evidence="3 4">
    <name type="scientific">Granulicella arctica</name>
    <dbReference type="NCBI Taxonomy" id="940613"/>
    <lineage>
        <taxon>Bacteria</taxon>
        <taxon>Pseudomonadati</taxon>
        <taxon>Acidobacteriota</taxon>
        <taxon>Terriglobia</taxon>
        <taxon>Terriglobales</taxon>
        <taxon>Acidobacteriaceae</taxon>
        <taxon>Granulicella</taxon>
    </lineage>
</organism>
<reference evidence="3 4" key="1">
    <citation type="submission" date="2020-07" db="EMBL/GenBank/DDBJ databases">
        <title>Genomic Encyclopedia of Type Strains, Phase IV (KMG-V): Genome sequencing to study the core and pangenomes of soil and plant-associated prokaryotes.</title>
        <authorList>
            <person name="Whitman W."/>
        </authorList>
    </citation>
    <scope>NUCLEOTIDE SEQUENCE [LARGE SCALE GENOMIC DNA]</scope>
    <source>
        <strain evidence="3 4">X4EP2</strain>
    </source>
</reference>
<evidence type="ECO:0000313" key="3">
    <source>
        <dbReference type="EMBL" id="NYF79153.1"/>
    </source>
</evidence>
<name>A0A7Y9TSM1_9BACT</name>
<dbReference type="PANTHER" id="PTHR12835:SF5">
    <property type="entry name" value="BIOTIN--PROTEIN LIGASE"/>
    <property type="match status" value="1"/>
</dbReference>
<dbReference type="EMBL" id="JACCCW010000001">
    <property type="protein sequence ID" value="NYF79153.1"/>
    <property type="molecule type" value="Genomic_DNA"/>
</dbReference>
<gene>
    <name evidence="3" type="ORF">HDF17_001440</name>
</gene>
<dbReference type="EC" id="6.3.4.15" evidence="3"/>
<dbReference type="Pfam" id="PF03099">
    <property type="entry name" value="BPL_LplA_LipB"/>
    <property type="match status" value="1"/>
</dbReference>
<dbReference type="Gene3D" id="2.30.30.100">
    <property type="match status" value="1"/>
</dbReference>
<dbReference type="GO" id="GO:0004077">
    <property type="term" value="F:biotin--[biotin carboxyl-carrier protein] ligase activity"/>
    <property type="evidence" value="ECO:0007669"/>
    <property type="project" value="UniProtKB-EC"/>
</dbReference>
<dbReference type="InterPro" id="IPR045864">
    <property type="entry name" value="aa-tRNA-synth_II/BPL/LPL"/>
</dbReference>
<accession>A0A7Y9TSM1</accession>
<keyword evidence="4" id="KW-1185">Reference proteome</keyword>
<keyword evidence="1 3" id="KW-0436">Ligase</keyword>
<dbReference type="Proteomes" id="UP000589520">
    <property type="component" value="Unassembled WGS sequence"/>
</dbReference>
<evidence type="ECO:0000256" key="1">
    <source>
        <dbReference type="ARBA" id="ARBA00022598"/>
    </source>
</evidence>
<evidence type="ECO:0000259" key="2">
    <source>
        <dbReference type="PROSITE" id="PS51733"/>
    </source>
</evidence>
<dbReference type="NCBIfam" id="TIGR00121">
    <property type="entry name" value="birA_ligase"/>
    <property type="match status" value="1"/>
</dbReference>
<comment type="caution">
    <text evidence="3">The sequence shown here is derived from an EMBL/GenBank/DDBJ whole genome shotgun (WGS) entry which is preliminary data.</text>
</comment>
<dbReference type="InterPro" id="IPR004408">
    <property type="entry name" value="Biotin_CoA_COase_ligase"/>
</dbReference>
<dbReference type="Gene3D" id="3.30.930.10">
    <property type="entry name" value="Bira Bifunctional Protein, Domain 2"/>
    <property type="match status" value="1"/>
</dbReference>
<sequence length="264" mass="27788">MPVSFSTEAVEAGLSGTQFSGLIHHFPSVKSTNTLALAAAQAGTQGGVWIADEQTAGRGRGGHTWHSAAGDGLYVSALVRPSLPLTRALWLSLATGLATQTAIAEVTGLTPDIRWPNDLLLAGKKCGGILVETALAAQTEEPATLRYAVIGVGINVNHAEFPPELSTLATSLRQETGKPWPRESLLTALLRALDQEIRSLETNDNHLLERFAHASSWVRGKHVQVGEDGGYTGVTAGLNAEGFLLVEGDDGVRHTVFSGGVRAL</sequence>
<dbReference type="InterPro" id="IPR004143">
    <property type="entry name" value="BPL_LPL_catalytic"/>
</dbReference>
<dbReference type="CDD" id="cd16442">
    <property type="entry name" value="BPL"/>
    <property type="match status" value="1"/>
</dbReference>
<proteinExistence type="predicted"/>